<gene>
    <name evidence="7" type="ORF">Clacol_009859</name>
</gene>
<reference evidence="7" key="1">
    <citation type="submission" date="2021-10" db="EMBL/GenBank/DDBJ databases">
        <title>De novo Genome Assembly of Clathrus columnatus (Basidiomycota, Fungi) Using Illumina and Nanopore Sequence Data.</title>
        <authorList>
            <person name="Ogiso-Tanaka E."/>
            <person name="Itagaki H."/>
            <person name="Hosoya T."/>
            <person name="Hosaka K."/>
        </authorList>
    </citation>
    <scope>NUCLEOTIDE SEQUENCE</scope>
    <source>
        <strain evidence="7">MO-923</strain>
    </source>
</reference>
<dbReference type="EMBL" id="BPWL01000011">
    <property type="protein sequence ID" value="GJJ15581.1"/>
    <property type="molecule type" value="Genomic_DNA"/>
</dbReference>
<dbReference type="AlphaFoldDB" id="A0AAV5AS05"/>
<dbReference type="Gene3D" id="1.10.287.570">
    <property type="entry name" value="Helical hairpin bin"/>
    <property type="match status" value="1"/>
</dbReference>
<dbReference type="PANTHER" id="PTHR11453">
    <property type="entry name" value="ANION EXCHANGE PROTEIN"/>
    <property type="match status" value="1"/>
</dbReference>
<evidence type="ECO:0000259" key="6">
    <source>
        <dbReference type="Pfam" id="PF00955"/>
    </source>
</evidence>
<feature type="domain" description="Bicarbonate transporter-like transmembrane" evidence="6">
    <location>
        <begin position="38"/>
        <end position="163"/>
    </location>
</feature>
<feature type="transmembrane region" description="Helical" evidence="5">
    <location>
        <begin position="301"/>
        <end position="322"/>
    </location>
</feature>
<dbReference type="GO" id="GO:0005452">
    <property type="term" value="F:solute:inorganic anion antiporter activity"/>
    <property type="evidence" value="ECO:0007669"/>
    <property type="project" value="InterPro"/>
</dbReference>
<feature type="transmembrane region" description="Helical" evidence="5">
    <location>
        <begin position="175"/>
        <end position="196"/>
    </location>
</feature>
<dbReference type="InterPro" id="IPR011531">
    <property type="entry name" value="HCO3_transpt-like_TM_dom"/>
</dbReference>
<keyword evidence="4 5" id="KW-0472">Membrane</keyword>
<comment type="caution">
    <text evidence="7">The sequence shown here is derived from an EMBL/GenBank/DDBJ whole genome shotgun (WGS) entry which is preliminary data.</text>
</comment>
<keyword evidence="8" id="KW-1185">Reference proteome</keyword>
<sequence>MPDIVNLTHDEPPDLTSISSQQRFRFNQVLGFVPSVHPFRGIFRDIKARAPYYASDWIDAWNYRVLPATALTFFSNIFPGIAFSLDLIETTQQYGVAEVLLSSFMAAAVFSLFGAQPLCIAGVTGPITVLNKTIFDVVANRAGGPDYLQFVGWVYLQYGIQILTRQFHSTTLESAYVSIILALLMLILSITFRALSQSALFHQHIRRLFADYGMPISIVVTSAVAYWGHLNTSNPDTLPVGGAFQAAGRRAWLVRFWELEAKWVGIAFPFGLVLWVLFFFDHNVSSLMAQGSKFPLKKPPGFHYDFFLLGITTFIAGLLGLIPQAPIHTQSLVVLGSRPKLPNSEEKSTMNRSGTVTPNAYIGNPNLQDLQSEEGYRPASTLVPVAVVEQRVSNLAQGALCLVLLTGPLLRVLGLIPRGKLFSWCFSRWYMGLDALSANGITGRILFLIHDSTLSPQTGPLLHVRKSRIILFTVIELIGFGATMGIVQTVAAIGFPVIIMLLIPIRAFIIPHLPFYPEELAILDGPTASPFTMASVGGSV</sequence>
<feature type="transmembrane region" description="Helical" evidence="5">
    <location>
        <begin position="65"/>
        <end position="88"/>
    </location>
</feature>
<feature type="transmembrane region" description="Helical" evidence="5">
    <location>
        <begin position="469"/>
        <end position="502"/>
    </location>
</feature>
<accession>A0AAV5AS05</accession>
<dbReference type="GO" id="GO:0080139">
    <property type="term" value="F:borate efflux transmembrane transporter activity"/>
    <property type="evidence" value="ECO:0007669"/>
    <property type="project" value="TreeGrafter"/>
</dbReference>
<evidence type="ECO:0000256" key="5">
    <source>
        <dbReference type="SAM" id="Phobius"/>
    </source>
</evidence>
<evidence type="ECO:0000256" key="4">
    <source>
        <dbReference type="ARBA" id="ARBA00023136"/>
    </source>
</evidence>
<evidence type="ECO:0000256" key="2">
    <source>
        <dbReference type="ARBA" id="ARBA00022692"/>
    </source>
</evidence>
<feature type="transmembrane region" description="Helical" evidence="5">
    <location>
        <begin position="208"/>
        <end position="228"/>
    </location>
</feature>
<dbReference type="GO" id="GO:0006820">
    <property type="term" value="P:monoatomic anion transport"/>
    <property type="evidence" value="ECO:0007669"/>
    <property type="project" value="InterPro"/>
</dbReference>
<protein>
    <recommendedName>
        <fullName evidence="6">Bicarbonate transporter-like transmembrane domain-containing protein</fullName>
    </recommendedName>
</protein>
<feature type="transmembrane region" description="Helical" evidence="5">
    <location>
        <begin position="395"/>
        <end position="417"/>
    </location>
</feature>
<dbReference type="GO" id="GO:0050801">
    <property type="term" value="P:monoatomic ion homeostasis"/>
    <property type="evidence" value="ECO:0007669"/>
    <property type="project" value="TreeGrafter"/>
</dbReference>
<evidence type="ECO:0000313" key="7">
    <source>
        <dbReference type="EMBL" id="GJJ15581.1"/>
    </source>
</evidence>
<name>A0AAV5AS05_9AGAM</name>
<feature type="transmembrane region" description="Helical" evidence="5">
    <location>
        <begin position="100"/>
        <end position="123"/>
    </location>
</feature>
<dbReference type="Proteomes" id="UP001050691">
    <property type="component" value="Unassembled WGS sequence"/>
</dbReference>
<dbReference type="PANTHER" id="PTHR11453:SF82">
    <property type="entry name" value="BORON TRANSPORTER 1"/>
    <property type="match status" value="1"/>
</dbReference>
<organism evidence="7 8">
    <name type="scientific">Clathrus columnatus</name>
    <dbReference type="NCBI Taxonomy" id="1419009"/>
    <lineage>
        <taxon>Eukaryota</taxon>
        <taxon>Fungi</taxon>
        <taxon>Dikarya</taxon>
        <taxon>Basidiomycota</taxon>
        <taxon>Agaricomycotina</taxon>
        <taxon>Agaricomycetes</taxon>
        <taxon>Phallomycetidae</taxon>
        <taxon>Phallales</taxon>
        <taxon>Clathraceae</taxon>
        <taxon>Clathrus</taxon>
    </lineage>
</organism>
<proteinExistence type="predicted"/>
<dbReference type="Pfam" id="PF00955">
    <property type="entry name" value="HCO3_cotransp"/>
    <property type="match status" value="2"/>
</dbReference>
<feature type="transmembrane region" description="Helical" evidence="5">
    <location>
        <begin position="263"/>
        <end position="280"/>
    </location>
</feature>
<evidence type="ECO:0000256" key="1">
    <source>
        <dbReference type="ARBA" id="ARBA00004141"/>
    </source>
</evidence>
<keyword evidence="3 5" id="KW-1133">Transmembrane helix</keyword>
<evidence type="ECO:0000313" key="8">
    <source>
        <dbReference type="Proteomes" id="UP001050691"/>
    </source>
</evidence>
<evidence type="ECO:0000256" key="3">
    <source>
        <dbReference type="ARBA" id="ARBA00022989"/>
    </source>
</evidence>
<comment type="subcellular location">
    <subcellularLocation>
        <location evidence="1">Membrane</location>
        <topology evidence="1">Multi-pass membrane protein</topology>
    </subcellularLocation>
</comment>
<keyword evidence="2 5" id="KW-0812">Transmembrane</keyword>
<feature type="domain" description="Bicarbonate transporter-like transmembrane" evidence="6">
    <location>
        <begin position="385"/>
        <end position="525"/>
    </location>
</feature>
<dbReference type="GO" id="GO:0005886">
    <property type="term" value="C:plasma membrane"/>
    <property type="evidence" value="ECO:0007669"/>
    <property type="project" value="TreeGrafter"/>
</dbReference>
<dbReference type="InterPro" id="IPR003020">
    <property type="entry name" value="HCO3_transpt_euk"/>
</dbReference>
<dbReference type="GO" id="GO:0000324">
    <property type="term" value="C:fungal-type vacuole"/>
    <property type="evidence" value="ECO:0007669"/>
    <property type="project" value="TreeGrafter"/>
</dbReference>